<evidence type="ECO:0000259" key="2">
    <source>
        <dbReference type="Pfam" id="PF00582"/>
    </source>
</evidence>
<dbReference type="Pfam" id="PF00582">
    <property type="entry name" value="Usp"/>
    <property type="match status" value="1"/>
</dbReference>
<dbReference type="SUPFAM" id="SSF52402">
    <property type="entry name" value="Adenine nucleotide alpha hydrolases-like"/>
    <property type="match status" value="1"/>
</dbReference>
<dbReference type="RefSeq" id="WP_307150357.1">
    <property type="nucleotide sequence ID" value="NZ_JAUSTU010000009.1"/>
</dbReference>
<protein>
    <submittedName>
        <fullName evidence="3">Nucleotide-binding universal stress UspA family protein</fullName>
    </submittedName>
</protein>
<accession>A0ABT9V4F1</accession>
<dbReference type="CDD" id="cd00293">
    <property type="entry name" value="USP-like"/>
    <property type="match status" value="1"/>
</dbReference>
<feature type="domain" description="UspA" evidence="2">
    <location>
        <begin position="2"/>
        <end position="141"/>
    </location>
</feature>
<keyword evidence="4" id="KW-1185">Reference proteome</keyword>
<reference evidence="3 4" key="1">
    <citation type="submission" date="2023-07" db="EMBL/GenBank/DDBJ databases">
        <title>Genomic Encyclopedia of Type Strains, Phase IV (KMG-IV): sequencing the most valuable type-strain genomes for metagenomic binning, comparative biology and taxonomic classification.</title>
        <authorList>
            <person name="Goeker M."/>
        </authorList>
    </citation>
    <scope>NUCLEOTIDE SEQUENCE [LARGE SCALE GENOMIC DNA]</scope>
    <source>
        <strain evidence="3 4">DSM 23948</strain>
    </source>
</reference>
<comment type="caution">
    <text evidence="3">The sequence shown here is derived from an EMBL/GenBank/DDBJ whole genome shotgun (WGS) entry which is preliminary data.</text>
</comment>
<evidence type="ECO:0000313" key="3">
    <source>
        <dbReference type="EMBL" id="MDQ0155828.1"/>
    </source>
</evidence>
<dbReference type="PRINTS" id="PR01438">
    <property type="entry name" value="UNVRSLSTRESS"/>
</dbReference>
<dbReference type="InterPro" id="IPR006015">
    <property type="entry name" value="Universal_stress_UspA"/>
</dbReference>
<dbReference type="Proteomes" id="UP001231362">
    <property type="component" value="Unassembled WGS sequence"/>
</dbReference>
<comment type="similarity">
    <text evidence="1">Belongs to the universal stress protein A family.</text>
</comment>
<proteinExistence type="inferred from homology"/>
<sequence>MKKTLLVPFDGSESSKQAVTFALSLAKEEDRMILINVQKPQYEGLEMFGNVSREKLDSYYLEEGKKVLDAAKDCLKDAQIELEEIVRIGLPAIEITKVAKDFSVHSIYMGSKGMSPVVNNALGSVTYSVIHLATCPVTIVPYN</sequence>
<dbReference type="PANTHER" id="PTHR46268">
    <property type="entry name" value="STRESS RESPONSE PROTEIN NHAX"/>
    <property type="match status" value="1"/>
</dbReference>
<evidence type="ECO:0000313" key="4">
    <source>
        <dbReference type="Proteomes" id="UP001231362"/>
    </source>
</evidence>
<evidence type="ECO:0000256" key="1">
    <source>
        <dbReference type="ARBA" id="ARBA00008791"/>
    </source>
</evidence>
<dbReference type="InterPro" id="IPR006016">
    <property type="entry name" value="UspA"/>
</dbReference>
<dbReference type="EMBL" id="JAUSTU010000009">
    <property type="protein sequence ID" value="MDQ0155828.1"/>
    <property type="molecule type" value="Genomic_DNA"/>
</dbReference>
<dbReference type="PANTHER" id="PTHR46268:SF6">
    <property type="entry name" value="UNIVERSAL STRESS PROTEIN UP12"/>
    <property type="match status" value="1"/>
</dbReference>
<organism evidence="3 4">
    <name type="scientific">Anoxybacillus andreesenii</name>
    <dbReference type="NCBI Taxonomy" id="1325932"/>
    <lineage>
        <taxon>Bacteria</taxon>
        <taxon>Bacillati</taxon>
        <taxon>Bacillota</taxon>
        <taxon>Bacilli</taxon>
        <taxon>Bacillales</taxon>
        <taxon>Anoxybacillaceae</taxon>
        <taxon>Anoxybacillus</taxon>
    </lineage>
</organism>
<gene>
    <name evidence="3" type="ORF">J2S07_002146</name>
</gene>
<dbReference type="Gene3D" id="3.40.50.620">
    <property type="entry name" value="HUPs"/>
    <property type="match status" value="1"/>
</dbReference>
<name>A0ABT9V4F1_9BACL</name>
<dbReference type="InterPro" id="IPR014729">
    <property type="entry name" value="Rossmann-like_a/b/a_fold"/>
</dbReference>